<comment type="caution">
    <text evidence="3">The sequence shown here is derived from an EMBL/GenBank/DDBJ whole genome shotgun (WGS) entry which is preliminary data.</text>
</comment>
<dbReference type="GeneID" id="28938010"/>
<dbReference type="RefSeq" id="XP_018224609.1">
    <property type="nucleotide sequence ID" value="XM_018371807.1"/>
</dbReference>
<feature type="compositionally biased region" description="Basic and acidic residues" evidence="1">
    <location>
        <begin position="1"/>
        <end position="21"/>
    </location>
</feature>
<organism evidence="3 4">
    <name type="scientific">Pneumocystis carinii (strain B80)</name>
    <name type="common">Rat pneumocystis pneumonia agent</name>
    <name type="synonym">Pneumocystis carinii f. sp. carinii</name>
    <dbReference type="NCBI Taxonomy" id="1408658"/>
    <lineage>
        <taxon>Eukaryota</taxon>
        <taxon>Fungi</taxon>
        <taxon>Dikarya</taxon>
        <taxon>Ascomycota</taxon>
        <taxon>Taphrinomycotina</taxon>
        <taxon>Pneumocystomycetes</taxon>
        <taxon>Pneumocystaceae</taxon>
        <taxon>Pneumocystis</taxon>
    </lineage>
</organism>
<proteinExistence type="predicted"/>
<name>A0A0W4ZCB9_PNEC8</name>
<dbReference type="OrthoDB" id="18018at2759"/>
<gene>
    <name evidence="3" type="ORF">T552_03298</name>
</gene>
<reference evidence="4" key="1">
    <citation type="journal article" date="2016" name="Nat. Commun.">
        <title>Genome analysis of three Pneumocystis species reveals adaptation mechanisms to life exclusively in mammalian hosts.</title>
        <authorList>
            <person name="Ma L."/>
            <person name="Chen Z."/>
            <person name="Huang D.W."/>
            <person name="Kutty G."/>
            <person name="Ishihara M."/>
            <person name="Wang H."/>
            <person name="Abouelleil A."/>
            <person name="Bishop L."/>
            <person name="Davey E."/>
            <person name="Deng R."/>
            <person name="Deng X."/>
            <person name="Fan L."/>
            <person name="Fantoni G."/>
            <person name="Fitzgerald M."/>
            <person name="Gogineni E."/>
            <person name="Goldberg J.M."/>
            <person name="Handley G."/>
            <person name="Hu X."/>
            <person name="Huber C."/>
            <person name="Jiao X."/>
            <person name="Jones K."/>
            <person name="Levin J.Z."/>
            <person name="Liu Y."/>
            <person name="Macdonald P."/>
            <person name="Melnikov A."/>
            <person name="Raley C."/>
            <person name="Sassi M."/>
            <person name="Sherman B.T."/>
            <person name="Song X."/>
            <person name="Sykes S."/>
            <person name="Tran B."/>
            <person name="Walsh L."/>
            <person name="Xia Y."/>
            <person name="Yang J."/>
            <person name="Young S."/>
            <person name="Zeng Q."/>
            <person name="Zheng X."/>
            <person name="Stephens R."/>
            <person name="Nusbaum C."/>
            <person name="Birren B.W."/>
            <person name="Azadi P."/>
            <person name="Lempicki R.A."/>
            <person name="Cuomo C.A."/>
            <person name="Kovacs J.A."/>
        </authorList>
    </citation>
    <scope>NUCLEOTIDE SEQUENCE [LARGE SCALE GENOMIC DNA]</scope>
    <source>
        <strain evidence="4">B80</strain>
    </source>
</reference>
<keyword evidence="4" id="KW-1185">Reference proteome</keyword>
<dbReference type="AlphaFoldDB" id="A0A0W4ZCB9"/>
<dbReference type="Proteomes" id="UP000054454">
    <property type="component" value="Unassembled WGS sequence"/>
</dbReference>
<feature type="compositionally biased region" description="Polar residues" evidence="1">
    <location>
        <begin position="56"/>
        <end position="65"/>
    </location>
</feature>
<dbReference type="VEuPathDB" id="FungiDB:T552_03298"/>
<evidence type="ECO:0000313" key="3">
    <source>
        <dbReference type="EMBL" id="KTW26029.1"/>
    </source>
</evidence>
<protein>
    <recommendedName>
        <fullName evidence="2">Small EDRK-rich factor-like N-terminal domain-containing protein</fullName>
    </recommendedName>
</protein>
<feature type="domain" description="Small EDRK-rich factor-like N-terminal" evidence="2">
    <location>
        <begin position="1"/>
        <end position="26"/>
    </location>
</feature>
<sequence>MTRGNQRENDRLRAQKKQEMTKKKKKCETNFKNSLEQQAEIMRQKQKLHDEKKLMQSINNNNNKN</sequence>
<evidence type="ECO:0000256" key="1">
    <source>
        <dbReference type="SAM" id="MobiDB-lite"/>
    </source>
</evidence>
<feature type="region of interest" description="Disordered" evidence="1">
    <location>
        <begin position="1"/>
        <end position="30"/>
    </location>
</feature>
<dbReference type="InterPro" id="IPR007513">
    <property type="entry name" value="SERF-like_N"/>
</dbReference>
<dbReference type="EMBL" id="LFVZ01000015">
    <property type="protein sequence ID" value="KTW26029.1"/>
    <property type="molecule type" value="Genomic_DNA"/>
</dbReference>
<feature type="region of interest" description="Disordered" evidence="1">
    <location>
        <begin position="43"/>
        <end position="65"/>
    </location>
</feature>
<evidence type="ECO:0000259" key="2">
    <source>
        <dbReference type="Pfam" id="PF04419"/>
    </source>
</evidence>
<accession>A0A0W4ZCB9</accession>
<evidence type="ECO:0000313" key="4">
    <source>
        <dbReference type="Proteomes" id="UP000054454"/>
    </source>
</evidence>
<dbReference type="Pfam" id="PF04419">
    <property type="entry name" value="SERF-like_N"/>
    <property type="match status" value="1"/>
</dbReference>